<feature type="compositionally biased region" description="Basic and acidic residues" evidence="1">
    <location>
        <begin position="213"/>
        <end position="258"/>
    </location>
</feature>
<feature type="compositionally biased region" description="Acidic residues" evidence="1">
    <location>
        <begin position="188"/>
        <end position="199"/>
    </location>
</feature>
<organism evidence="2">
    <name type="scientific">viral metagenome</name>
    <dbReference type="NCBI Taxonomy" id="1070528"/>
    <lineage>
        <taxon>unclassified sequences</taxon>
        <taxon>metagenomes</taxon>
        <taxon>organismal metagenomes</taxon>
    </lineage>
</organism>
<evidence type="ECO:0000256" key="1">
    <source>
        <dbReference type="SAM" id="MobiDB-lite"/>
    </source>
</evidence>
<name>A0A6C0LZP6_9ZZZZ</name>
<proteinExistence type="predicted"/>
<feature type="region of interest" description="Disordered" evidence="1">
    <location>
        <begin position="188"/>
        <end position="308"/>
    </location>
</feature>
<accession>A0A6C0LZP6</accession>
<feature type="region of interest" description="Disordered" evidence="1">
    <location>
        <begin position="117"/>
        <end position="138"/>
    </location>
</feature>
<sequence>MNSVDFIGQFADMLKNHSIVVNDRSTLLKLFENVVDLCTNTTKAKLKAAIKAESADTAAAAAPKKKMPVKEKLVGEMNAGDCPVISDITPGKPTARGRGRPRKEVAVVQAVVADAVEGEKKKRGRPKKEKSLVMSSNDDEDALIAQMLGQMKSHPMSQSSSQSSSVSPILTAVSAPLEPIEVEQDVAADATDDVTDDEQPPAPKTTKAKAKAAAKEPKTKAAAKEPKAAAKEPKAANKEPKAANKEPKAANKEPKAAKESNAANKEPKAANKEPKAKESNAKEPNAKESNAKESNAKESNAKEPKTVAAEADRIVAESLATLAAEYPALNVSVSACSASPIRETKAGSDGNFYLMKNFPRSSFTYNGKTYLRTETDNVYDSLTMELIGVWDHLNHEIITPNDDDVEDLDALWSDEE</sequence>
<dbReference type="InterPro" id="IPR017956">
    <property type="entry name" value="AT_hook_DNA-bd_motif"/>
</dbReference>
<protein>
    <submittedName>
        <fullName evidence="2">Uncharacterized protein</fullName>
    </submittedName>
</protein>
<dbReference type="AlphaFoldDB" id="A0A6C0LZP6"/>
<dbReference type="PRINTS" id="PR00929">
    <property type="entry name" value="ATHOOK"/>
</dbReference>
<reference evidence="2" key="1">
    <citation type="journal article" date="2020" name="Nature">
        <title>Giant virus diversity and host interactions through global metagenomics.</title>
        <authorList>
            <person name="Schulz F."/>
            <person name="Roux S."/>
            <person name="Paez-Espino D."/>
            <person name="Jungbluth S."/>
            <person name="Walsh D.A."/>
            <person name="Denef V.J."/>
            <person name="McMahon K.D."/>
            <person name="Konstantinidis K.T."/>
            <person name="Eloe-Fadrosh E.A."/>
            <person name="Kyrpides N.C."/>
            <person name="Woyke T."/>
        </authorList>
    </citation>
    <scope>NUCLEOTIDE SEQUENCE</scope>
    <source>
        <strain evidence="2">GVMAG-S-1035124-57</strain>
    </source>
</reference>
<evidence type="ECO:0000313" key="2">
    <source>
        <dbReference type="EMBL" id="QHU36249.1"/>
    </source>
</evidence>
<feature type="compositionally biased region" description="Basic and acidic residues" evidence="1">
    <location>
        <begin position="265"/>
        <end position="308"/>
    </location>
</feature>
<dbReference type="EMBL" id="MN740633">
    <property type="protein sequence ID" value="QHU36249.1"/>
    <property type="molecule type" value="Genomic_DNA"/>
</dbReference>
<dbReference type="SMART" id="SM00384">
    <property type="entry name" value="AT_hook"/>
    <property type="match status" value="2"/>
</dbReference>
<dbReference type="Pfam" id="PF02178">
    <property type="entry name" value="AT_hook"/>
    <property type="match status" value="2"/>
</dbReference>
<dbReference type="GO" id="GO:0003677">
    <property type="term" value="F:DNA binding"/>
    <property type="evidence" value="ECO:0007669"/>
    <property type="project" value="InterPro"/>
</dbReference>